<accession>A0ABP7P2H2</accession>
<keyword evidence="2" id="KW-1185">Reference proteome</keyword>
<name>A0ABP7P2H2_9GAMM</name>
<dbReference type="EMBL" id="BAABBO010000007">
    <property type="protein sequence ID" value="GAA3958595.1"/>
    <property type="molecule type" value="Genomic_DNA"/>
</dbReference>
<protein>
    <recommendedName>
        <fullName evidence="3">Triacylglycerol lipase</fullName>
    </recommendedName>
</protein>
<evidence type="ECO:0000313" key="2">
    <source>
        <dbReference type="Proteomes" id="UP001501337"/>
    </source>
</evidence>
<sequence>MNDIVFLAPGFLGFERFNNFSYFDARVLAALRAALQTILGGAVPVVALNTRPSSQLAVRQAELLKNISEFEARFGRAERIHLIGHSTGGVDAALLLNDKPLTGVAWEQLDPTGIRQRLRTVIPMAAPQWGTCLTLAPFVRVVRESPLRQPFRSVKRIAALGRLLSRAARSFVRDQFAKNAFSEVITDIGEAGRYVIGVLADLDLLDNLRPVEMIALRQGSNRDPALEVRLASVVTAAGIRIGEPPYQPEPLFRTLYEATAGEEIDCPMPAAPGQRAVEALRQALRDGRCISDQSVRPRTVDLCVNDGIVNTARQLVMFDEPQVDEELLAFAIADHLDVIGFYARFRTPDYVDSGLLLSGSGWTDEQFYELYTRIARCISEQIPQSATHRRQVSARP</sequence>
<evidence type="ECO:0000313" key="1">
    <source>
        <dbReference type="EMBL" id="GAA3958595.1"/>
    </source>
</evidence>
<gene>
    <name evidence="1" type="ORF">GCM10022278_16210</name>
</gene>
<dbReference type="InterPro" id="IPR029058">
    <property type="entry name" value="AB_hydrolase_fold"/>
</dbReference>
<dbReference type="Gene3D" id="3.40.50.1820">
    <property type="entry name" value="alpha/beta hydrolase"/>
    <property type="match status" value="1"/>
</dbReference>
<dbReference type="SUPFAM" id="SSF53474">
    <property type="entry name" value="alpha/beta-Hydrolases"/>
    <property type="match status" value="1"/>
</dbReference>
<organism evidence="1 2">
    <name type="scientific">Allohahella marinimesophila</name>
    <dbReference type="NCBI Taxonomy" id="1054972"/>
    <lineage>
        <taxon>Bacteria</taxon>
        <taxon>Pseudomonadati</taxon>
        <taxon>Pseudomonadota</taxon>
        <taxon>Gammaproteobacteria</taxon>
        <taxon>Oceanospirillales</taxon>
        <taxon>Hahellaceae</taxon>
        <taxon>Allohahella</taxon>
    </lineage>
</organism>
<comment type="caution">
    <text evidence="1">The sequence shown here is derived from an EMBL/GenBank/DDBJ whole genome shotgun (WGS) entry which is preliminary data.</text>
</comment>
<proteinExistence type="predicted"/>
<dbReference type="Proteomes" id="UP001501337">
    <property type="component" value="Unassembled WGS sequence"/>
</dbReference>
<evidence type="ECO:0008006" key="3">
    <source>
        <dbReference type="Google" id="ProtNLM"/>
    </source>
</evidence>
<dbReference type="RefSeq" id="WP_344805123.1">
    <property type="nucleotide sequence ID" value="NZ_BAABBO010000007.1"/>
</dbReference>
<reference evidence="2" key="1">
    <citation type="journal article" date="2019" name="Int. J. Syst. Evol. Microbiol.">
        <title>The Global Catalogue of Microorganisms (GCM) 10K type strain sequencing project: providing services to taxonomists for standard genome sequencing and annotation.</title>
        <authorList>
            <consortium name="The Broad Institute Genomics Platform"/>
            <consortium name="The Broad Institute Genome Sequencing Center for Infectious Disease"/>
            <person name="Wu L."/>
            <person name="Ma J."/>
        </authorList>
    </citation>
    <scope>NUCLEOTIDE SEQUENCE [LARGE SCALE GENOMIC DNA]</scope>
    <source>
        <strain evidence="2">JCM 17555</strain>
    </source>
</reference>